<dbReference type="AlphaFoldDB" id="A0AA35WCW1"/>
<organism evidence="4 5">
    <name type="scientific">Geodia barretti</name>
    <name type="common">Barrett's horny sponge</name>
    <dbReference type="NCBI Taxonomy" id="519541"/>
    <lineage>
        <taxon>Eukaryota</taxon>
        <taxon>Metazoa</taxon>
        <taxon>Porifera</taxon>
        <taxon>Demospongiae</taxon>
        <taxon>Heteroscleromorpha</taxon>
        <taxon>Tetractinellida</taxon>
        <taxon>Astrophorina</taxon>
        <taxon>Geodiidae</taxon>
        <taxon>Geodia</taxon>
    </lineage>
</organism>
<dbReference type="Gene3D" id="3.10.250.10">
    <property type="entry name" value="SRCR-like domain"/>
    <property type="match status" value="1"/>
</dbReference>
<keyword evidence="1" id="KW-1015">Disulfide bond</keyword>
<evidence type="ECO:0000313" key="4">
    <source>
        <dbReference type="EMBL" id="CAI8012611.1"/>
    </source>
</evidence>
<dbReference type="PROSITE" id="PS50287">
    <property type="entry name" value="SRCR_2"/>
    <property type="match status" value="1"/>
</dbReference>
<feature type="non-terminal residue" evidence="4">
    <location>
        <position position="1"/>
    </location>
</feature>
<evidence type="ECO:0000259" key="3">
    <source>
        <dbReference type="PROSITE" id="PS50287"/>
    </source>
</evidence>
<comment type="caution">
    <text evidence="2">Lacks conserved residue(s) required for the propagation of feature annotation.</text>
</comment>
<dbReference type="Proteomes" id="UP001174909">
    <property type="component" value="Unassembled WGS sequence"/>
</dbReference>
<dbReference type="InterPro" id="IPR036772">
    <property type="entry name" value="SRCR-like_dom_sf"/>
</dbReference>
<dbReference type="GO" id="GO:0016020">
    <property type="term" value="C:membrane"/>
    <property type="evidence" value="ECO:0007669"/>
    <property type="project" value="InterPro"/>
</dbReference>
<name>A0AA35WCW1_GEOBA</name>
<reference evidence="4" key="1">
    <citation type="submission" date="2023-03" db="EMBL/GenBank/DDBJ databases">
        <authorList>
            <person name="Steffen K."/>
            <person name="Cardenas P."/>
        </authorList>
    </citation>
    <scope>NUCLEOTIDE SEQUENCE</scope>
</reference>
<evidence type="ECO:0000256" key="2">
    <source>
        <dbReference type="PROSITE-ProRule" id="PRU00196"/>
    </source>
</evidence>
<keyword evidence="5" id="KW-1185">Reference proteome</keyword>
<feature type="domain" description="SRCR" evidence="3">
    <location>
        <begin position="60"/>
        <end position="102"/>
    </location>
</feature>
<comment type="caution">
    <text evidence="4">The sequence shown here is derived from an EMBL/GenBank/DDBJ whole genome shotgun (WGS) entry which is preliminary data.</text>
</comment>
<dbReference type="EMBL" id="CASHTH010001198">
    <property type="protein sequence ID" value="CAI8012611.1"/>
    <property type="molecule type" value="Genomic_DNA"/>
</dbReference>
<evidence type="ECO:0000313" key="5">
    <source>
        <dbReference type="Proteomes" id="UP001174909"/>
    </source>
</evidence>
<dbReference type="Pfam" id="PF00530">
    <property type="entry name" value="SRCR"/>
    <property type="match status" value="1"/>
</dbReference>
<proteinExistence type="predicted"/>
<evidence type="ECO:0000256" key="1">
    <source>
        <dbReference type="ARBA" id="ARBA00023157"/>
    </source>
</evidence>
<dbReference type="SUPFAM" id="SSF56487">
    <property type="entry name" value="SRCR-like"/>
    <property type="match status" value="1"/>
</dbReference>
<accession>A0AA35WCW1</accession>
<feature type="non-terminal residue" evidence="4">
    <location>
        <position position="120"/>
    </location>
</feature>
<gene>
    <name evidence="4" type="ORF">GBAR_LOCUS8088</name>
</gene>
<protein>
    <recommendedName>
        <fullName evidence="3">SRCR domain-containing protein</fullName>
    </recommendedName>
</protein>
<dbReference type="InterPro" id="IPR001190">
    <property type="entry name" value="SRCR"/>
</dbReference>
<sequence>VLSVTRGGFSQCYTGTGCTGSVVPAANQEECCTDTDNGMAFMDAGICTQCTDAICSNGELRLARDDRPTIGRLEACFDGEWTRVCPEALGHNEAKVACGQLGYSREFFKTYEDYDIDRHS</sequence>